<feature type="transmembrane region" description="Helical" evidence="8">
    <location>
        <begin position="164"/>
        <end position="197"/>
    </location>
</feature>
<evidence type="ECO:0000256" key="7">
    <source>
        <dbReference type="ARBA" id="ARBA00023136"/>
    </source>
</evidence>
<feature type="transmembrane region" description="Helical" evidence="8">
    <location>
        <begin position="277"/>
        <end position="296"/>
    </location>
</feature>
<dbReference type="PANTHER" id="PTHR33908:SF11">
    <property type="entry name" value="MEMBRANE PROTEIN"/>
    <property type="match status" value="1"/>
</dbReference>
<feature type="transmembrane region" description="Helical" evidence="8">
    <location>
        <begin position="117"/>
        <end position="136"/>
    </location>
</feature>
<reference evidence="10 11" key="1">
    <citation type="journal article" date="2016" name="Nat. Commun.">
        <title>Thousands of microbial genomes shed light on interconnected biogeochemical processes in an aquifer system.</title>
        <authorList>
            <person name="Anantharaman K."/>
            <person name="Brown C.T."/>
            <person name="Hug L.A."/>
            <person name="Sharon I."/>
            <person name="Castelle C.J."/>
            <person name="Probst A.J."/>
            <person name="Thomas B.C."/>
            <person name="Singh A."/>
            <person name="Wilkins M.J."/>
            <person name="Karaoz U."/>
            <person name="Brodie E.L."/>
            <person name="Williams K.H."/>
            <person name="Hubbard S.S."/>
            <person name="Banfield J.F."/>
        </authorList>
    </citation>
    <scope>NUCLEOTIDE SEQUENCE [LARGE SCALE GENOMIC DNA]</scope>
</reference>
<feature type="transmembrane region" description="Helical" evidence="8">
    <location>
        <begin position="209"/>
        <end position="226"/>
    </location>
</feature>
<accession>A0A1F4ZEH4</accession>
<evidence type="ECO:0000256" key="1">
    <source>
        <dbReference type="ARBA" id="ARBA00004651"/>
    </source>
</evidence>
<dbReference type="GO" id="GO:0016763">
    <property type="term" value="F:pentosyltransferase activity"/>
    <property type="evidence" value="ECO:0007669"/>
    <property type="project" value="TreeGrafter"/>
</dbReference>
<evidence type="ECO:0000259" key="9">
    <source>
        <dbReference type="Pfam" id="PF13231"/>
    </source>
</evidence>
<evidence type="ECO:0000256" key="5">
    <source>
        <dbReference type="ARBA" id="ARBA00022692"/>
    </source>
</evidence>
<evidence type="ECO:0000256" key="8">
    <source>
        <dbReference type="SAM" id="Phobius"/>
    </source>
</evidence>
<keyword evidence="4" id="KW-0808">Transferase</keyword>
<keyword evidence="7 8" id="KW-0472">Membrane</keyword>
<dbReference type="GO" id="GO:0005886">
    <property type="term" value="C:plasma membrane"/>
    <property type="evidence" value="ECO:0007669"/>
    <property type="project" value="UniProtKB-SubCell"/>
</dbReference>
<feature type="transmembrane region" description="Helical" evidence="8">
    <location>
        <begin position="303"/>
        <end position="320"/>
    </location>
</feature>
<dbReference type="PANTHER" id="PTHR33908">
    <property type="entry name" value="MANNOSYLTRANSFERASE YKCB-RELATED"/>
    <property type="match status" value="1"/>
</dbReference>
<evidence type="ECO:0000256" key="2">
    <source>
        <dbReference type="ARBA" id="ARBA00022475"/>
    </source>
</evidence>
<comment type="caution">
    <text evidence="10">The sequence shown here is derived from an EMBL/GenBank/DDBJ whole genome shotgun (WGS) entry which is preliminary data.</text>
</comment>
<proteinExistence type="predicted"/>
<dbReference type="STRING" id="1797259.A2989_01405"/>
<dbReference type="GO" id="GO:0009103">
    <property type="term" value="P:lipopolysaccharide biosynthetic process"/>
    <property type="evidence" value="ECO:0007669"/>
    <property type="project" value="UniProtKB-ARBA"/>
</dbReference>
<evidence type="ECO:0000256" key="4">
    <source>
        <dbReference type="ARBA" id="ARBA00022679"/>
    </source>
</evidence>
<keyword evidence="5 8" id="KW-0812">Transmembrane</keyword>
<sequence length="482" mass="55292">MEKTSITKLERVAIIFILLFGAIMRLYKIDQYMTFLGDEGRDAIVMKDMVTLKHFPAIGPGTSIGNMYLGPLYYYLVAPSLLVFNLSPVGPAIFVSVIGLMTVGLIWWVGRQWFGRFPALAVATLYAVSPTVIIYSRSSWNPNVMPFFALPAMYGIWKVWRFGYWHWLLISAVSFAFVLNSHYLGLLLAPSICLFLFLSPNKLSNKKYLILGFVIWALLMSPLLFFDLRHNGQNFAAIKTFFTDRQTTVNFKAYKAIPNLWPIWQDMVTSLLAAKNLLIGQWTAVILALSTVFYLIRSKNRDFWFIASWLGFGLLGLGLYKQHIYDHYYGFLFPAVFLLVGYFLRGFKLNFILILPLIFINLQSNSFRYPPNNQLAHTRQIAEFIKSESADQPFNLALLAKTNYDAAYRYFLQLNEAPYFTIHQKITGQLFVICEIPDCQPIGNSLWEIASFGWAKIDGVWDFPWGVKLYRLVPNPSGKNET</sequence>
<comment type="subcellular location">
    <subcellularLocation>
        <location evidence="1">Cell membrane</location>
        <topology evidence="1">Multi-pass membrane protein</topology>
    </subcellularLocation>
</comment>
<evidence type="ECO:0000313" key="11">
    <source>
        <dbReference type="Proteomes" id="UP000177080"/>
    </source>
</evidence>
<dbReference type="InterPro" id="IPR050297">
    <property type="entry name" value="LipidA_mod_glycosyltrf_83"/>
</dbReference>
<evidence type="ECO:0000256" key="6">
    <source>
        <dbReference type="ARBA" id="ARBA00022989"/>
    </source>
</evidence>
<keyword evidence="6 8" id="KW-1133">Transmembrane helix</keyword>
<gene>
    <name evidence="10" type="ORF">A2989_01405</name>
</gene>
<organism evidence="10 11">
    <name type="scientific">Candidatus Amesbacteria bacterium RIFCSPLOWO2_01_FULL_48_25</name>
    <dbReference type="NCBI Taxonomy" id="1797259"/>
    <lineage>
        <taxon>Bacteria</taxon>
        <taxon>Candidatus Amesiibacteriota</taxon>
    </lineage>
</organism>
<dbReference type="AlphaFoldDB" id="A0A1F4ZEH4"/>
<protein>
    <recommendedName>
        <fullName evidence="9">Glycosyltransferase RgtA/B/C/D-like domain-containing protein</fullName>
    </recommendedName>
</protein>
<dbReference type="InterPro" id="IPR038731">
    <property type="entry name" value="RgtA/B/C-like"/>
</dbReference>
<feature type="transmembrane region" description="Helical" evidence="8">
    <location>
        <begin position="12"/>
        <end position="29"/>
    </location>
</feature>
<keyword evidence="2" id="KW-1003">Cell membrane</keyword>
<feature type="domain" description="Glycosyltransferase RgtA/B/C/D-like" evidence="9">
    <location>
        <begin position="71"/>
        <end position="224"/>
    </location>
</feature>
<dbReference type="Proteomes" id="UP000177080">
    <property type="component" value="Unassembled WGS sequence"/>
</dbReference>
<feature type="transmembrane region" description="Helical" evidence="8">
    <location>
        <begin position="332"/>
        <end position="360"/>
    </location>
</feature>
<keyword evidence="3" id="KW-0328">Glycosyltransferase</keyword>
<dbReference type="Pfam" id="PF13231">
    <property type="entry name" value="PMT_2"/>
    <property type="match status" value="1"/>
</dbReference>
<feature type="transmembrane region" description="Helical" evidence="8">
    <location>
        <begin position="89"/>
        <end position="110"/>
    </location>
</feature>
<name>A0A1F4ZEH4_9BACT</name>
<evidence type="ECO:0000313" key="10">
    <source>
        <dbReference type="EMBL" id="OGD04037.1"/>
    </source>
</evidence>
<evidence type="ECO:0000256" key="3">
    <source>
        <dbReference type="ARBA" id="ARBA00022676"/>
    </source>
</evidence>
<dbReference type="EMBL" id="MEXN01000003">
    <property type="protein sequence ID" value="OGD04037.1"/>
    <property type="molecule type" value="Genomic_DNA"/>
</dbReference>